<dbReference type="PROSITE" id="PS50157">
    <property type="entry name" value="ZINC_FINGER_C2H2_2"/>
    <property type="match status" value="1"/>
</dbReference>
<organism evidence="7 8">
    <name type="scientific">Ciona intestinalis</name>
    <name type="common">Transparent sea squirt</name>
    <name type="synonym">Ascidia intestinalis</name>
    <dbReference type="NCBI Taxonomy" id="7719"/>
    <lineage>
        <taxon>Eukaryota</taxon>
        <taxon>Metazoa</taxon>
        <taxon>Chordata</taxon>
        <taxon>Tunicata</taxon>
        <taxon>Ascidiacea</taxon>
        <taxon>Phlebobranchia</taxon>
        <taxon>Cionidae</taxon>
        <taxon>Ciona</taxon>
    </lineage>
</organism>
<dbReference type="GO" id="GO:0006357">
    <property type="term" value="P:regulation of transcription by RNA polymerase II"/>
    <property type="evidence" value="ECO:0000318"/>
    <property type="project" value="GO_Central"/>
</dbReference>
<reference evidence="8" key="1">
    <citation type="journal article" date="2002" name="Science">
        <title>The draft genome of Ciona intestinalis: insights into chordate and vertebrate origins.</title>
        <authorList>
            <person name="Dehal P."/>
            <person name="Satou Y."/>
            <person name="Campbell R.K."/>
            <person name="Chapman J."/>
            <person name="Degnan B."/>
            <person name="De Tomaso A."/>
            <person name="Davidson B."/>
            <person name="Di Gregorio A."/>
            <person name="Gelpke M."/>
            <person name="Goodstein D.M."/>
            <person name="Harafuji N."/>
            <person name="Hastings K.E."/>
            <person name="Ho I."/>
            <person name="Hotta K."/>
            <person name="Huang W."/>
            <person name="Kawashima T."/>
            <person name="Lemaire P."/>
            <person name="Martinez D."/>
            <person name="Meinertzhagen I.A."/>
            <person name="Necula S."/>
            <person name="Nonaka M."/>
            <person name="Putnam N."/>
            <person name="Rash S."/>
            <person name="Saiga H."/>
            <person name="Satake M."/>
            <person name="Terry A."/>
            <person name="Yamada L."/>
            <person name="Wang H.G."/>
            <person name="Awazu S."/>
            <person name="Azumi K."/>
            <person name="Boore J."/>
            <person name="Branno M."/>
            <person name="Chin-Bow S."/>
            <person name="DeSantis R."/>
            <person name="Doyle S."/>
            <person name="Francino P."/>
            <person name="Keys D.N."/>
            <person name="Haga S."/>
            <person name="Hayashi H."/>
            <person name="Hino K."/>
            <person name="Imai K.S."/>
            <person name="Inaba K."/>
            <person name="Kano S."/>
            <person name="Kobayashi K."/>
            <person name="Kobayashi M."/>
            <person name="Lee B.I."/>
            <person name="Makabe K.W."/>
            <person name="Manohar C."/>
            <person name="Matassi G."/>
            <person name="Medina M."/>
            <person name="Mochizuki Y."/>
            <person name="Mount S."/>
            <person name="Morishita T."/>
            <person name="Miura S."/>
            <person name="Nakayama A."/>
            <person name="Nishizaka S."/>
            <person name="Nomoto H."/>
            <person name="Ohta F."/>
            <person name="Oishi K."/>
            <person name="Rigoutsos I."/>
            <person name="Sano M."/>
            <person name="Sasaki A."/>
            <person name="Sasakura Y."/>
            <person name="Shoguchi E."/>
            <person name="Shin-i T."/>
            <person name="Spagnuolo A."/>
            <person name="Stainier D."/>
            <person name="Suzuki M.M."/>
            <person name="Tassy O."/>
            <person name="Takatori N."/>
            <person name="Tokuoka M."/>
            <person name="Yagi K."/>
            <person name="Yoshizaki F."/>
            <person name="Wada S."/>
            <person name="Zhang C."/>
            <person name="Hyatt P.D."/>
            <person name="Larimer F."/>
            <person name="Detter C."/>
            <person name="Doggett N."/>
            <person name="Glavina T."/>
            <person name="Hawkins T."/>
            <person name="Richardson P."/>
            <person name="Lucas S."/>
            <person name="Kohara Y."/>
            <person name="Levine M."/>
            <person name="Satoh N."/>
            <person name="Rokhsar D.S."/>
        </authorList>
    </citation>
    <scope>NUCLEOTIDE SEQUENCE [LARGE SCALE GENOMIC DNA]</scope>
</reference>
<name>H2XZX2_CIOIN</name>
<keyword evidence="8" id="KW-1185">Reference proteome</keyword>
<dbReference type="Ensembl" id="ENSCINT00000032794.1">
    <property type="protein sequence ID" value="ENSCINP00000035206.1"/>
    <property type="gene ID" value="ENSCING00000024847.1"/>
</dbReference>
<dbReference type="InterPro" id="IPR043449">
    <property type="entry name" value="PHF20-like"/>
</dbReference>
<comment type="subcellular location">
    <subcellularLocation>
        <location evidence="1">Nucleus</location>
    </subcellularLocation>
</comment>
<evidence type="ECO:0000256" key="1">
    <source>
        <dbReference type="ARBA" id="ARBA00004123"/>
    </source>
</evidence>
<feature type="compositionally biased region" description="Basic and acidic residues" evidence="5">
    <location>
        <begin position="1028"/>
        <end position="1050"/>
    </location>
</feature>
<feature type="compositionally biased region" description="Basic and acidic residues" evidence="5">
    <location>
        <begin position="1410"/>
        <end position="1441"/>
    </location>
</feature>
<protein>
    <recommendedName>
        <fullName evidence="6">C2H2-type domain-containing protein</fullName>
    </recommendedName>
</protein>
<proteinExistence type="predicted"/>
<feature type="compositionally biased region" description="Basic and acidic residues" evidence="5">
    <location>
        <begin position="1340"/>
        <end position="1394"/>
    </location>
</feature>
<feature type="region of interest" description="Disordered" evidence="5">
    <location>
        <begin position="174"/>
        <end position="251"/>
    </location>
</feature>
<accession>H2XZX2</accession>
<evidence type="ECO:0000256" key="4">
    <source>
        <dbReference type="PROSITE-ProRule" id="PRU00042"/>
    </source>
</evidence>
<evidence type="ECO:0000313" key="8">
    <source>
        <dbReference type="Proteomes" id="UP000008144"/>
    </source>
</evidence>
<dbReference type="GO" id="GO:0005634">
    <property type="term" value="C:nucleus"/>
    <property type="evidence" value="ECO:0007669"/>
    <property type="project" value="UniProtKB-SubCell"/>
</dbReference>
<feature type="region of interest" description="Disordered" evidence="5">
    <location>
        <begin position="1143"/>
        <end position="1206"/>
    </location>
</feature>
<dbReference type="CDD" id="cd20386">
    <property type="entry name" value="Tudor_PHF20-like"/>
    <property type="match status" value="4"/>
</dbReference>
<dbReference type="Pfam" id="PF18115">
    <property type="entry name" value="Tudor_3"/>
    <property type="match status" value="1"/>
</dbReference>
<dbReference type="PANTHER" id="PTHR15856">
    <property type="entry name" value="PHD FINGER PROTEIN 20-RELATED"/>
    <property type="match status" value="1"/>
</dbReference>
<dbReference type="InterPro" id="IPR041297">
    <property type="entry name" value="Crb2_Tudor"/>
</dbReference>
<feature type="compositionally biased region" description="Low complexity" evidence="5">
    <location>
        <begin position="478"/>
        <end position="491"/>
    </location>
</feature>
<feature type="region of interest" description="Disordered" evidence="5">
    <location>
        <begin position="1325"/>
        <end position="1448"/>
    </location>
</feature>
<dbReference type="Proteomes" id="UP000008144">
    <property type="component" value="Unassembled WGS sequence"/>
</dbReference>
<feature type="compositionally biased region" description="Pro residues" evidence="5">
    <location>
        <begin position="441"/>
        <end position="450"/>
    </location>
</feature>
<feature type="compositionally biased region" description="Basic and acidic residues" evidence="5">
    <location>
        <begin position="223"/>
        <end position="236"/>
    </location>
</feature>
<evidence type="ECO:0000259" key="6">
    <source>
        <dbReference type="PROSITE" id="PS50157"/>
    </source>
</evidence>
<dbReference type="InterPro" id="IPR013087">
    <property type="entry name" value="Znf_C2H2_type"/>
</dbReference>
<dbReference type="CDD" id="cd20104">
    <property type="entry name" value="MBT_PHF20L1-like"/>
    <property type="match status" value="1"/>
</dbReference>
<dbReference type="GeneTree" id="ENSGT00940000172698"/>
<sequence>MAGPSSPAIKRSVKMFSTEEELVIGKFMVESWSKNYRIPQSLLFDCLKKHLEKYPRMTRAKDNRPSSFWQQRFFERNQSVVAAYKNFKTLPYKEFPVVSDVMLDELLQELSAVDKPPPPSVKSKSSEDFVYEGEVSPQKPRLVGPNAVVKKAKKAVESSSGSEDLAAKVRMKVLHKRSKTVEEGKKKSTKKVSINKSKDDSGVMDDVKIIAESSGVKKSTKEKKKDAPQDPPKAIEPETPSEPPAPVKYEVGENVQAKDCGKWYKAKIIEVDKDKGEVLVHFNGWGKRFDTIFPVGSELLRGLVQVVKKVEVKKFNVGDDVLSQWTDGKFYPGTVIGVKGSGSYVVMFFDGLKKLLRPNLLKPMSEKEKEEAMKEAQRAYLASIETKHTEPTSPQHEVGEGRRYRTSANDRERRSAARKESVEISSDRRNRKRKIQETPSTPNPPLPTTPPKVFHAKRARIDKISGSLLDKAVTTMETTTTTSVTTSTSLSKPPEMKGDPEWTTTASDDSDSPLVIDEEEVKAGRKARDHKNSKVEIEPKHKDGVEKVLNGGRTIMEVAEEMSIDPVELREALLHHNGVISGLSDPHLLTHSDEENVINWIHDMTDYGWPITDQHIAEQIKAILTQQRKLVLFTNMGTINFPSTTWIFPGRKKPLARFRFDREGFDEWLMRWICTLRVTDVVPNAVYYCDQTVFDATPKFMHDVTFTRGGVKLNVSAAKNKISILTCIGADGSVFEPFHLMPGDSDKLTGTMGFRKQGVVDSDVIFHWMREIFIKKIPHHRPVALLMDLSVEQINHNLLKFARDNKIILYRFLPAGACFLQHPDQKLFGRLRLQWKKTVISKFLKERTNQMIPVEKFQEVFKSECLKIFTPSNIKMCFELTKIYTPTSDEEVTTFIKKQESKEKRNKRKLSKPLLYVPPVETDQPKQTTIPDRPAGKPPTPQESEDKPQTDKPSKEKHCFMKGETVLAKWVDCRLYFAKILQCFAEDTYKIRYFDGHVKIVKEDFLRPYTGEVPQLPPTPSTHKKPRHQSEDNRPKSLPRKPSEKVRRASESSPGKLGREHEGPALVATDLGTRSKTNKISETVLYLAPVERVKYRAGEQVLCRWTDRKFYPATVIKQKDLDHYLIKYFDNRKKVVKHNWLSPWKPPVSTTNQAAPSTQTTNQATAAVSTTNQVKGKDKPTNQDAGELTPEKKKSEVNKDGASKQGDFPVLFTKGSSVLARWKDCRSYPGTILAVHDDGQYTVQYYDGMTNRVRKEMVKAWDSTAIPKEKRGRPKVKESVRPEVNISKGTIPTSVVTTTNDNEDESKTIKCKVPGCSKIFRNQGSLKQHQKHFHHKRYKLRDGSPPKRKASKDEKEVSVKRRVSADYHKSHEAMEVKSRGTTEPKNRGTTEPKSRGGKPVIEILRMQQDLLHDEETSVESWEKQKVDGRSGSDAKSSDDQKVAAVEVQ</sequence>
<keyword evidence="3" id="KW-0539">Nucleus</keyword>
<dbReference type="GO" id="GO:0044545">
    <property type="term" value="C:NSL complex"/>
    <property type="evidence" value="ECO:0000318"/>
    <property type="project" value="GO_Central"/>
</dbReference>
<dbReference type="SUPFAM" id="SSF63748">
    <property type="entry name" value="Tudor/PWWP/MBT"/>
    <property type="match status" value="4"/>
</dbReference>
<dbReference type="InterPro" id="IPR016197">
    <property type="entry name" value="Chromo-like_dom_sf"/>
</dbReference>
<dbReference type="InterPro" id="IPR002999">
    <property type="entry name" value="Tudor"/>
</dbReference>
<feature type="compositionally biased region" description="Basic residues" evidence="5">
    <location>
        <begin position="1328"/>
        <end position="1339"/>
    </location>
</feature>
<reference evidence="7" key="3">
    <citation type="submission" date="2025-09" db="UniProtKB">
        <authorList>
            <consortium name="Ensembl"/>
        </authorList>
    </citation>
    <scope>IDENTIFICATION</scope>
</reference>
<dbReference type="SUPFAM" id="SSF54160">
    <property type="entry name" value="Chromo domain-like"/>
    <property type="match status" value="1"/>
</dbReference>
<feature type="compositionally biased region" description="Basic and acidic residues" evidence="5">
    <location>
        <begin position="397"/>
        <end position="428"/>
    </location>
</feature>
<evidence type="ECO:0000313" key="7">
    <source>
        <dbReference type="Ensembl" id="ENSCINP00000035206.1"/>
    </source>
</evidence>
<dbReference type="InParanoid" id="H2XZX2"/>
<feature type="compositionally biased region" description="Polar residues" evidence="5">
    <location>
        <begin position="1148"/>
        <end position="1174"/>
    </location>
</feature>
<dbReference type="STRING" id="7719.ENSCINP00000035206"/>
<keyword evidence="4" id="KW-0862">Zinc</keyword>
<keyword evidence="4" id="KW-0863">Zinc-finger</keyword>
<feature type="region of interest" description="Disordered" evidence="5">
    <location>
        <begin position="1011"/>
        <end position="1071"/>
    </location>
</feature>
<dbReference type="Gene3D" id="3.30.160.60">
    <property type="entry name" value="Classic Zinc Finger"/>
    <property type="match status" value="1"/>
</dbReference>
<dbReference type="HOGENOM" id="CLU_251504_0_0_1"/>
<evidence type="ECO:0000256" key="3">
    <source>
        <dbReference type="ARBA" id="ARBA00023242"/>
    </source>
</evidence>
<reference evidence="7" key="2">
    <citation type="submission" date="2025-08" db="UniProtKB">
        <authorList>
            <consortium name="Ensembl"/>
        </authorList>
    </citation>
    <scope>IDENTIFICATION</scope>
</reference>
<keyword evidence="2" id="KW-0677">Repeat</keyword>
<feature type="region of interest" description="Disordered" evidence="5">
    <location>
        <begin position="919"/>
        <end position="957"/>
    </location>
</feature>
<dbReference type="GO" id="GO:0008270">
    <property type="term" value="F:zinc ion binding"/>
    <property type="evidence" value="ECO:0007669"/>
    <property type="project" value="UniProtKB-KW"/>
</dbReference>
<feature type="compositionally biased region" description="Basic and acidic residues" evidence="5">
    <location>
        <begin position="944"/>
        <end position="957"/>
    </location>
</feature>
<evidence type="ECO:0000256" key="2">
    <source>
        <dbReference type="ARBA" id="ARBA00022737"/>
    </source>
</evidence>
<dbReference type="SMART" id="SM00333">
    <property type="entry name" value="TUDOR"/>
    <property type="match status" value="5"/>
</dbReference>
<dbReference type="PANTHER" id="PTHR15856:SF51">
    <property type="entry name" value="MBD-R2"/>
    <property type="match status" value="1"/>
</dbReference>
<dbReference type="Gene3D" id="2.30.30.140">
    <property type="match status" value="5"/>
</dbReference>
<feature type="region of interest" description="Disordered" evidence="5">
    <location>
        <begin position="384"/>
        <end position="452"/>
    </location>
</feature>
<keyword evidence="4" id="KW-0479">Metal-binding</keyword>
<feature type="domain" description="C2H2-type" evidence="6">
    <location>
        <begin position="1309"/>
        <end position="1339"/>
    </location>
</feature>
<dbReference type="SMART" id="SM00355">
    <property type="entry name" value="ZnF_C2H2"/>
    <property type="match status" value="1"/>
</dbReference>
<evidence type="ECO:0000256" key="5">
    <source>
        <dbReference type="SAM" id="MobiDB-lite"/>
    </source>
</evidence>
<feature type="compositionally biased region" description="Basic and acidic residues" evidence="5">
    <location>
        <begin position="1189"/>
        <end position="1202"/>
    </location>
</feature>
<dbReference type="PROSITE" id="PS00028">
    <property type="entry name" value="ZINC_FINGER_C2H2_1"/>
    <property type="match status" value="1"/>
</dbReference>
<feature type="compositionally biased region" description="Basic and acidic residues" evidence="5">
    <location>
        <begin position="196"/>
        <end position="209"/>
    </location>
</feature>
<feature type="region of interest" description="Disordered" evidence="5">
    <location>
        <begin position="478"/>
        <end position="512"/>
    </location>
</feature>